<reference evidence="2 3" key="1">
    <citation type="submission" date="2019-06" db="EMBL/GenBank/DDBJ databases">
        <authorList>
            <person name="Srinivasan S."/>
        </authorList>
    </citation>
    <scope>NUCLEOTIDE SEQUENCE [LARGE SCALE GENOMIC DNA]</scope>
    <source>
        <strain evidence="2 3">17J68-5</strain>
    </source>
</reference>
<feature type="compositionally biased region" description="Basic and acidic residues" evidence="1">
    <location>
        <begin position="66"/>
        <end position="93"/>
    </location>
</feature>
<sequence>MILDNLFGSDDNGNENEKITENTPVSKNERLENEKDYKEEESNGKVANDPSALRNTGAQGYTQRSNQKDQLENLHIGGDETHPQGGNEHHDAGEQAQGPGFEVEGTYELDHSVRSGEQKFGDDKKTPGEPSHSETISGS</sequence>
<feature type="compositionally biased region" description="Basic and acidic residues" evidence="1">
    <location>
        <begin position="108"/>
        <end position="127"/>
    </location>
</feature>
<dbReference type="EMBL" id="CP040896">
    <property type="protein sequence ID" value="QDA62267.1"/>
    <property type="molecule type" value="Genomic_DNA"/>
</dbReference>
<keyword evidence="3" id="KW-1185">Reference proteome</keyword>
<dbReference type="OrthoDB" id="882412at2"/>
<name>A0A5B8A4X3_9BACT</name>
<proteinExistence type="predicted"/>
<protein>
    <submittedName>
        <fullName evidence="2">Uncharacterized protein</fullName>
    </submittedName>
</protein>
<accession>A0A5B8A4X3</accession>
<dbReference type="KEGG" id="hyj:FHG12_20145"/>
<gene>
    <name evidence="2" type="ORF">FHG12_20145</name>
</gene>
<dbReference type="AlphaFoldDB" id="A0A5B8A4X3"/>
<evidence type="ECO:0000313" key="2">
    <source>
        <dbReference type="EMBL" id="QDA62267.1"/>
    </source>
</evidence>
<evidence type="ECO:0000313" key="3">
    <source>
        <dbReference type="Proteomes" id="UP000305398"/>
    </source>
</evidence>
<dbReference type="Proteomes" id="UP000305398">
    <property type="component" value="Chromosome"/>
</dbReference>
<evidence type="ECO:0000256" key="1">
    <source>
        <dbReference type="SAM" id="MobiDB-lite"/>
    </source>
</evidence>
<feature type="region of interest" description="Disordered" evidence="1">
    <location>
        <begin position="1"/>
        <end position="139"/>
    </location>
</feature>
<organism evidence="2 3">
    <name type="scientific">Hymenobacter jejuensis</name>
    <dbReference type="NCBI Taxonomy" id="2502781"/>
    <lineage>
        <taxon>Bacteria</taxon>
        <taxon>Pseudomonadati</taxon>
        <taxon>Bacteroidota</taxon>
        <taxon>Cytophagia</taxon>
        <taxon>Cytophagales</taxon>
        <taxon>Hymenobacteraceae</taxon>
        <taxon>Hymenobacter</taxon>
    </lineage>
</organism>
<feature type="compositionally biased region" description="Basic and acidic residues" evidence="1">
    <location>
        <begin position="27"/>
        <end position="43"/>
    </location>
</feature>
<dbReference type="RefSeq" id="WP_139517498.1">
    <property type="nucleotide sequence ID" value="NZ_CP040896.1"/>
</dbReference>
<feature type="compositionally biased region" description="Polar residues" evidence="1">
    <location>
        <begin position="53"/>
        <end position="65"/>
    </location>
</feature>